<dbReference type="STRING" id="671987.R0IM76"/>
<feature type="domain" description="Lipoxygenase" evidence="5">
    <location>
        <begin position="196"/>
        <end position="588"/>
    </location>
</feature>
<dbReference type="GO" id="GO:0034440">
    <property type="term" value="P:lipid oxidation"/>
    <property type="evidence" value="ECO:0007669"/>
    <property type="project" value="InterPro"/>
</dbReference>
<dbReference type="PROSITE" id="PS51393">
    <property type="entry name" value="LIPOXYGENASE_3"/>
    <property type="match status" value="1"/>
</dbReference>
<dbReference type="GeneID" id="19402063"/>
<sequence>MWNQIYLTLCASRSICEAFTQRPHQDRSPLTVSNASSNRARALALEEKRGGWEYGPSIAGDTAFYPTGSIGGPVAKQVVDRFSDFLDTVHANVINDSRIAAASVLVEGGLNSIHDYEKLYEGQWKHSAPKGPYPGILTNYTDDLLFSMTQLSENPYRILRVPKNSRLPFAVSNARAIAGQTLTALQETGRLFLTDFLDQGRLRKTADRYGAACQAYFYIHPVSGDFLPLAIKPNVKNSDLVYTPEDLPNDWLLAKMMFNSNSFWYAQWYHLAATHIVGEIVYLSAIRTLSEDHPIMAILHRLLKDAWAFRVVAVQRLVYPGGPIDELFPWDGSQGSNYTDTLYQSGEASAFQSNYFDTNLRRRGLIDSSFGPKIKTFPFYQDASAIHSAIRCFMTVFVQSYYPNPGDITDDHELQAWVREARPAEIVDFPASVENQRILVDVLTHIAHLVSIVHSTLNSNALATSSGSLPFHPFAFYTTLPTKKGIHDIMPFLPHVEASVGQIALAADFNRPGFVDSNQTIMHMFDSATMLARMPERVQQAEAHFRSAMNRYSMAVRSRTFDRNGLCGGMPYCWSTLDPNSATYWLTT</sequence>
<dbReference type="HOGENOM" id="CLU_004282_4_0_1"/>
<gene>
    <name evidence="6" type="ORF">SETTUDRAFT_184889</name>
</gene>
<dbReference type="OrthoDB" id="407298at2759"/>
<protein>
    <recommendedName>
        <fullName evidence="1">Manganese lipoxygenase</fullName>
    </recommendedName>
</protein>
<keyword evidence="3" id="KW-0223">Dioxygenase</keyword>
<dbReference type="EMBL" id="KB908626">
    <property type="protein sequence ID" value="EOA85916.1"/>
    <property type="molecule type" value="Genomic_DNA"/>
</dbReference>
<dbReference type="GO" id="GO:0046872">
    <property type="term" value="F:metal ion binding"/>
    <property type="evidence" value="ECO:0007669"/>
    <property type="project" value="UniProtKB-KW"/>
</dbReference>
<keyword evidence="7" id="KW-1185">Reference proteome</keyword>
<dbReference type="PANTHER" id="PTHR11771">
    <property type="entry name" value="LIPOXYGENASE"/>
    <property type="match status" value="1"/>
</dbReference>
<dbReference type="Gene3D" id="1.20.245.10">
    <property type="entry name" value="Lipoxygenase-1, Domain 5"/>
    <property type="match status" value="1"/>
</dbReference>
<proteinExistence type="predicted"/>
<dbReference type="Pfam" id="PF00305">
    <property type="entry name" value="Lipoxygenase"/>
    <property type="match status" value="1"/>
</dbReference>
<evidence type="ECO:0000256" key="1">
    <source>
        <dbReference type="ARBA" id="ARBA00021175"/>
    </source>
</evidence>
<dbReference type="eggNOG" id="ENOG502QQSP">
    <property type="taxonomic scope" value="Eukaryota"/>
</dbReference>
<name>R0IM76_EXST2</name>
<dbReference type="InterPro" id="IPR000907">
    <property type="entry name" value="LipOase"/>
</dbReference>
<organism evidence="6 7">
    <name type="scientific">Exserohilum turcicum (strain 28A)</name>
    <name type="common">Northern leaf blight fungus</name>
    <name type="synonym">Setosphaeria turcica</name>
    <dbReference type="NCBI Taxonomy" id="671987"/>
    <lineage>
        <taxon>Eukaryota</taxon>
        <taxon>Fungi</taxon>
        <taxon>Dikarya</taxon>
        <taxon>Ascomycota</taxon>
        <taxon>Pezizomycotina</taxon>
        <taxon>Dothideomycetes</taxon>
        <taxon>Pleosporomycetidae</taxon>
        <taxon>Pleosporales</taxon>
        <taxon>Pleosporineae</taxon>
        <taxon>Pleosporaceae</taxon>
        <taxon>Exserohilum</taxon>
    </lineage>
</organism>
<dbReference type="AlphaFoldDB" id="R0IM76"/>
<accession>R0IM76</accession>
<dbReference type="InterPro" id="IPR036226">
    <property type="entry name" value="LipOase_C_sf"/>
</dbReference>
<evidence type="ECO:0000259" key="5">
    <source>
        <dbReference type="PROSITE" id="PS51393"/>
    </source>
</evidence>
<dbReference type="Proteomes" id="UP000016935">
    <property type="component" value="Unassembled WGS sequence"/>
</dbReference>
<dbReference type="Gene3D" id="3.10.450.60">
    <property type="match status" value="1"/>
</dbReference>
<dbReference type="InterPro" id="IPR013819">
    <property type="entry name" value="LipOase_C"/>
</dbReference>
<evidence type="ECO:0000313" key="6">
    <source>
        <dbReference type="EMBL" id="EOA85916.1"/>
    </source>
</evidence>
<dbReference type="SUPFAM" id="SSF48484">
    <property type="entry name" value="Lipoxigenase"/>
    <property type="match status" value="1"/>
</dbReference>
<evidence type="ECO:0000313" key="7">
    <source>
        <dbReference type="Proteomes" id="UP000016935"/>
    </source>
</evidence>
<evidence type="ECO:0000256" key="3">
    <source>
        <dbReference type="ARBA" id="ARBA00022964"/>
    </source>
</evidence>
<keyword evidence="4" id="KW-0560">Oxidoreductase</keyword>
<keyword evidence="2" id="KW-0479">Metal-binding</keyword>
<evidence type="ECO:0000256" key="4">
    <source>
        <dbReference type="ARBA" id="ARBA00023002"/>
    </source>
</evidence>
<reference evidence="6 7" key="2">
    <citation type="journal article" date="2013" name="PLoS Genet.">
        <title>Comparative genome structure, secondary metabolite, and effector coding capacity across Cochliobolus pathogens.</title>
        <authorList>
            <person name="Condon B.J."/>
            <person name="Leng Y."/>
            <person name="Wu D."/>
            <person name="Bushley K.E."/>
            <person name="Ohm R.A."/>
            <person name="Otillar R."/>
            <person name="Martin J."/>
            <person name="Schackwitz W."/>
            <person name="Grimwood J."/>
            <person name="MohdZainudin N."/>
            <person name="Xue C."/>
            <person name="Wang R."/>
            <person name="Manning V.A."/>
            <person name="Dhillon B."/>
            <person name="Tu Z.J."/>
            <person name="Steffenson B.J."/>
            <person name="Salamov A."/>
            <person name="Sun H."/>
            <person name="Lowry S."/>
            <person name="LaButti K."/>
            <person name="Han J."/>
            <person name="Copeland A."/>
            <person name="Lindquist E."/>
            <person name="Barry K."/>
            <person name="Schmutz J."/>
            <person name="Baker S.E."/>
            <person name="Ciuffetti L.M."/>
            <person name="Grigoriev I.V."/>
            <person name="Zhong S."/>
            <person name="Turgeon B.G."/>
        </authorList>
    </citation>
    <scope>NUCLEOTIDE SEQUENCE [LARGE SCALE GENOMIC DNA]</scope>
    <source>
        <strain evidence="7">28A</strain>
    </source>
</reference>
<dbReference type="RefSeq" id="XP_008026481.1">
    <property type="nucleotide sequence ID" value="XM_008028290.1"/>
</dbReference>
<dbReference type="GO" id="GO:0050584">
    <property type="term" value="F:linoleate 11-lipoxygenase activity"/>
    <property type="evidence" value="ECO:0007669"/>
    <property type="project" value="UniProtKB-ARBA"/>
</dbReference>
<evidence type="ECO:0000256" key="2">
    <source>
        <dbReference type="ARBA" id="ARBA00022723"/>
    </source>
</evidence>
<reference evidence="6 7" key="1">
    <citation type="journal article" date="2012" name="PLoS Pathog.">
        <title>Diverse lifestyles and strategies of plant pathogenesis encoded in the genomes of eighteen Dothideomycetes fungi.</title>
        <authorList>
            <person name="Ohm R.A."/>
            <person name="Feau N."/>
            <person name="Henrissat B."/>
            <person name="Schoch C.L."/>
            <person name="Horwitz B.A."/>
            <person name="Barry K.W."/>
            <person name="Condon B.J."/>
            <person name="Copeland A.C."/>
            <person name="Dhillon B."/>
            <person name="Glaser F."/>
            <person name="Hesse C.N."/>
            <person name="Kosti I."/>
            <person name="LaButti K."/>
            <person name="Lindquist E.A."/>
            <person name="Lucas S."/>
            <person name="Salamov A.A."/>
            <person name="Bradshaw R.E."/>
            <person name="Ciuffetti L."/>
            <person name="Hamelin R.C."/>
            <person name="Kema G.H.J."/>
            <person name="Lawrence C."/>
            <person name="Scott J.A."/>
            <person name="Spatafora J.W."/>
            <person name="Turgeon B.G."/>
            <person name="de Wit P.J.G.M."/>
            <person name="Zhong S."/>
            <person name="Goodwin S.B."/>
            <person name="Grigoriev I.V."/>
        </authorList>
    </citation>
    <scope>NUCLEOTIDE SEQUENCE [LARGE SCALE GENOMIC DNA]</scope>
    <source>
        <strain evidence="7">28A</strain>
    </source>
</reference>
<dbReference type="GO" id="GO:0043651">
    <property type="term" value="P:linoleic acid metabolic process"/>
    <property type="evidence" value="ECO:0007669"/>
    <property type="project" value="UniProtKB-ARBA"/>
</dbReference>